<keyword evidence="7" id="KW-0328">Glycosyltransferase</keyword>
<evidence type="ECO:0000256" key="6">
    <source>
        <dbReference type="ARBA" id="ARBA00022519"/>
    </source>
</evidence>
<dbReference type="InterPro" id="IPR029044">
    <property type="entry name" value="Nucleotide-diphossugar_trans"/>
</dbReference>
<evidence type="ECO:0000256" key="2">
    <source>
        <dbReference type="ARBA" id="ARBA00005001"/>
    </source>
</evidence>
<feature type="transmembrane region" description="Helical" evidence="13">
    <location>
        <begin position="53"/>
        <end position="79"/>
    </location>
</feature>
<feature type="region of interest" description="Disordered" evidence="12">
    <location>
        <begin position="585"/>
        <end position="611"/>
    </location>
</feature>
<evidence type="ECO:0000256" key="3">
    <source>
        <dbReference type="ARBA" id="ARBA00009337"/>
    </source>
</evidence>
<evidence type="ECO:0000256" key="12">
    <source>
        <dbReference type="SAM" id="MobiDB-lite"/>
    </source>
</evidence>
<evidence type="ECO:0000256" key="11">
    <source>
        <dbReference type="ARBA" id="ARBA00023136"/>
    </source>
</evidence>
<feature type="domain" description="Glycosyltransferase 2-like" evidence="14">
    <location>
        <begin position="194"/>
        <end position="386"/>
    </location>
</feature>
<dbReference type="NCBIfam" id="NF003959">
    <property type="entry name" value="PRK05454.2-2"/>
    <property type="match status" value="1"/>
</dbReference>
<evidence type="ECO:0000313" key="15">
    <source>
        <dbReference type="EMBL" id="RVV99333.1"/>
    </source>
</evidence>
<accession>A0A438AKI0</accession>
<evidence type="ECO:0000256" key="5">
    <source>
        <dbReference type="ARBA" id="ARBA00022475"/>
    </source>
</evidence>
<keyword evidence="16" id="KW-1185">Reference proteome</keyword>
<dbReference type="Proteomes" id="UP000285908">
    <property type="component" value="Unassembled WGS sequence"/>
</dbReference>
<gene>
    <name evidence="15" type="primary">mdoH</name>
    <name evidence="15" type="ORF">EKE94_01160</name>
</gene>
<dbReference type="PANTHER" id="PTHR43867">
    <property type="entry name" value="CELLULOSE SYNTHASE CATALYTIC SUBUNIT A [UDP-FORMING]"/>
    <property type="match status" value="1"/>
</dbReference>
<name>A0A438AKI0_9RHOB</name>
<evidence type="ECO:0000313" key="16">
    <source>
        <dbReference type="Proteomes" id="UP000285908"/>
    </source>
</evidence>
<keyword evidence="9 13" id="KW-0812">Transmembrane</keyword>
<dbReference type="InterPro" id="IPR050321">
    <property type="entry name" value="Glycosyltr_2/OpgH_subfam"/>
</dbReference>
<protein>
    <recommendedName>
        <fullName evidence="4">Glucans biosynthesis glucosyltransferase H</fullName>
    </recommendedName>
</protein>
<dbReference type="OrthoDB" id="9775281at2"/>
<comment type="caution">
    <text evidence="15">The sequence shown here is derived from an EMBL/GenBank/DDBJ whole genome shotgun (WGS) entry which is preliminary data.</text>
</comment>
<dbReference type="Pfam" id="PF13632">
    <property type="entry name" value="Glyco_trans_2_3"/>
    <property type="match status" value="1"/>
</dbReference>
<dbReference type="Gene3D" id="3.90.550.10">
    <property type="entry name" value="Spore Coat Polysaccharide Biosynthesis Protein SpsA, Chain A"/>
    <property type="match status" value="1"/>
</dbReference>
<dbReference type="InterPro" id="IPR001173">
    <property type="entry name" value="Glyco_trans_2-like"/>
</dbReference>
<dbReference type="GO" id="GO:0016758">
    <property type="term" value="F:hexosyltransferase activity"/>
    <property type="evidence" value="ECO:0007669"/>
    <property type="project" value="TreeGrafter"/>
</dbReference>
<feature type="transmembrane region" description="Helical" evidence="13">
    <location>
        <begin position="529"/>
        <end position="549"/>
    </location>
</feature>
<evidence type="ECO:0000256" key="10">
    <source>
        <dbReference type="ARBA" id="ARBA00022989"/>
    </source>
</evidence>
<evidence type="ECO:0000256" key="1">
    <source>
        <dbReference type="ARBA" id="ARBA00004429"/>
    </source>
</evidence>
<comment type="pathway">
    <text evidence="2">Glycan metabolism; osmoregulated periplasmic glucan (OPG) biosynthesis.</text>
</comment>
<evidence type="ECO:0000256" key="7">
    <source>
        <dbReference type="ARBA" id="ARBA00022676"/>
    </source>
</evidence>
<comment type="subcellular location">
    <subcellularLocation>
        <location evidence="1">Cell inner membrane</location>
        <topology evidence="1">Multi-pass membrane protein</topology>
    </subcellularLocation>
</comment>
<organism evidence="15 16">
    <name type="scientific">Mesobaculum littorinae</name>
    <dbReference type="NCBI Taxonomy" id="2486419"/>
    <lineage>
        <taxon>Bacteria</taxon>
        <taxon>Pseudomonadati</taxon>
        <taxon>Pseudomonadota</taxon>
        <taxon>Alphaproteobacteria</taxon>
        <taxon>Rhodobacterales</taxon>
        <taxon>Roseobacteraceae</taxon>
        <taxon>Mesobaculum</taxon>
    </lineage>
</organism>
<evidence type="ECO:0000256" key="8">
    <source>
        <dbReference type="ARBA" id="ARBA00022679"/>
    </source>
</evidence>
<sequence>MSFVPDPVGAPRRTPAGVTVLRWAAILFALLAGGGATAIFLQYSAAKGLTPFAVISAVFLLLSTTWLAWGATLGLAGLVPTRPRPVPRGDLAGRLAILVPVYNEEPAGTFARIAAMDASLRRAAPGFEAHFAILSDTRAEDLAAEERRWFARLLKDTGGEGRMFYRRRKENTGRKAGNIEDFFRQSGAAYDYALILDADSLMEGDLVVEMVRRMEGDPTLGLLQSLPKIIRAQSRFGRAMQFAASFYSPVFARGLARLQGRTGPFWGHNAMVRTRAFAGCCGLPVLSGPPPFGGHILSHDYVEAALLARGGWTVRLDVDLEGSFEEGPDNLVEHAKRDRRWCQGNLQHARLLPAPGLPGWNRFVFLQGILAYVAPLFWAGFVISTLGDAVTAPPPDYFPDPHQFFPVFPSDETAKAIGLAIGIFGLLIMPKLLILLGALISGRARGFGGATSAISTLADLALSSVMAPILMAYQTRSVCQVLLGLDGGWPANRRGGAELTLGEAWAACRFVVLWGLAGLVAARIWTPDLMIWLLPVLLPMILSPAIISLTSRGRVGAVFATPTETSRPDVAALHDAVLARWHPVDANATGDPTDGDQAAPASEPAGEPMRV</sequence>
<evidence type="ECO:0000256" key="13">
    <source>
        <dbReference type="SAM" id="Phobius"/>
    </source>
</evidence>
<dbReference type="PANTHER" id="PTHR43867:SF5">
    <property type="entry name" value="GLUCANS BIOSYNTHESIS GLUCOSYLTRANSFERASE H"/>
    <property type="match status" value="1"/>
</dbReference>
<keyword evidence="10 13" id="KW-1133">Transmembrane helix</keyword>
<evidence type="ECO:0000259" key="14">
    <source>
        <dbReference type="Pfam" id="PF13632"/>
    </source>
</evidence>
<keyword evidence="5" id="KW-1003">Cell membrane</keyword>
<dbReference type="SUPFAM" id="SSF53448">
    <property type="entry name" value="Nucleotide-diphospho-sugar transferases"/>
    <property type="match status" value="1"/>
</dbReference>
<dbReference type="NCBIfam" id="NF003962">
    <property type="entry name" value="PRK05454.2-5"/>
    <property type="match status" value="1"/>
</dbReference>
<evidence type="ECO:0000256" key="4">
    <source>
        <dbReference type="ARBA" id="ARBA00020585"/>
    </source>
</evidence>
<dbReference type="GO" id="GO:0005886">
    <property type="term" value="C:plasma membrane"/>
    <property type="evidence" value="ECO:0007669"/>
    <property type="project" value="UniProtKB-SubCell"/>
</dbReference>
<feature type="transmembrane region" description="Helical" evidence="13">
    <location>
        <begin position="504"/>
        <end position="522"/>
    </location>
</feature>
<keyword evidence="6" id="KW-0997">Cell inner membrane</keyword>
<dbReference type="NCBIfam" id="NF003958">
    <property type="entry name" value="PRK05454.2-1"/>
    <property type="match status" value="1"/>
</dbReference>
<keyword evidence="8 15" id="KW-0808">Transferase</keyword>
<reference evidence="15 16" key="1">
    <citation type="submission" date="2018-11" db="EMBL/GenBank/DDBJ databases">
        <title>Mesobaculum littorinae gen. nov., sp. nov., isolated from Littorina scabra that represents a novel genus of the order Rhodobacteraceae.</title>
        <authorList>
            <person name="Li F."/>
        </authorList>
    </citation>
    <scope>NUCLEOTIDE SEQUENCE [LARGE SCALE GENOMIC DNA]</scope>
    <source>
        <strain evidence="15 16">M0103</strain>
    </source>
</reference>
<dbReference type="EMBL" id="RQXX01000001">
    <property type="protein sequence ID" value="RVV99333.1"/>
    <property type="molecule type" value="Genomic_DNA"/>
</dbReference>
<keyword evidence="11 13" id="KW-0472">Membrane</keyword>
<feature type="transmembrane region" description="Helical" evidence="13">
    <location>
        <begin position="416"/>
        <end position="440"/>
    </location>
</feature>
<dbReference type="RefSeq" id="WP_127904775.1">
    <property type="nucleotide sequence ID" value="NZ_RQXX01000001.1"/>
</dbReference>
<dbReference type="AlphaFoldDB" id="A0A438AKI0"/>
<comment type="similarity">
    <text evidence="3">Belongs to the glycosyltransferase 2 family. OpgH subfamily.</text>
</comment>
<proteinExistence type="inferred from homology"/>
<evidence type="ECO:0000256" key="9">
    <source>
        <dbReference type="ARBA" id="ARBA00022692"/>
    </source>
</evidence>
<feature type="transmembrane region" description="Helical" evidence="13">
    <location>
        <begin position="20"/>
        <end position="41"/>
    </location>
</feature>
<feature type="transmembrane region" description="Helical" evidence="13">
    <location>
        <begin position="363"/>
        <end position="386"/>
    </location>
</feature>